<dbReference type="Pfam" id="PF00745">
    <property type="entry name" value="GlutR_dimer"/>
    <property type="match status" value="1"/>
</dbReference>
<dbReference type="PROSITE" id="PS00747">
    <property type="entry name" value="GLUTR"/>
    <property type="match status" value="1"/>
</dbReference>
<feature type="binding site" evidence="9 12">
    <location>
        <begin position="199"/>
        <end position="204"/>
    </location>
    <ligand>
        <name>NADP(+)</name>
        <dbReference type="ChEBI" id="CHEBI:58349"/>
    </ligand>
</feature>
<dbReference type="SUPFAM" id="SSF69742">
    <property type="entry name" value="Glutamyl tRNA-reductase catalytic, N-terminal domain"/>
    <property type="match status" value="1"/>
</dbReference>
<evidence type="ECO:0000256" key="1">
    <source>
        <dbReference type="ARBA" id="ARBA00005059"/>
    </source>
</evidence>
<evidence type="ECO:0000256" key="13">
    <source>
        <dbReference type="PIRSR" id="PIRSR000445-4"/>
    </source>
</evidence>
<dbReference type="HAMAP" id="MF_00087">
    <property type="entry name" value="Glu_tRNA_reductase"/>
    <property type="match status" value="1"/>
</dbReference>
<protein>
    <recommendedName>
        <fullName evidence="8 9">Glutamyl-tRNA reductase</fullName>
        <shortName evidence="9">GluTR</shortName>
        <ecNumber evidence="3 9">1.2.1.70</ecNumber>
    </recommendedName>
</protein>
<dbReference type="InterPro" id="IPR036343">
    <property type="entry name" value="GluRdtase_N_sf"/>
</dbReference>
<feature type="binding site" evidence="9 11">
    <location>
        <position position="119"/>
    </location>
    <ligand>
        <name>substrate</name>
    </ligand>
</feature>
<dbReference type="EMBL" id="UHIC01000001">
    <property type="protein sequence ID" value="SUO93761.1"/>
    <property type="molecule type" value="Genomic_DNA"/>
</dbReference>
<comment type="similarity">
    <text evidence="2 9 14">Belongs to the glutamyl-tRNA reductase family.</text>
</comment>
<dbReference type="CDD" id="cd05213">
    <property type="entry name" value="NAD_bind_Glutamyl_tRNA_reduct"/>
    <property type="match status" value="1"/>
</dbReference>
<evidence type="ECO:0000313" key="19">
    <source>
        <dbReference type="Proteomes" id="UP000254601"/>
    </source>
</evidence>
<dbReference type="GO" id="GO:0008883">
    <property type="term" value="F:glutamyl-tRNA reductase activity"/>
    <property type="evidence" value="ECO:0007669"/>
    <property type="project" value="UniProtKB-UniRule"/>
</dbReference>
<dbReference type="GO" id="GO:0050661">
    <property type="term" value="F:NADP binding"/>
    <property type="evidence" value="ECO:0007669"/>
    <property type="project" value="InterPro"/>
</dbReference>
<dbReference type="EC" id="1.2.1.70" evidence="3 9"/>
<dbReference type="FunFam" id="3.30.460.30:FF:000001">
    <property type="entry name" value="Glutamyl-tRNA reductase"/>
    <property type="match status" value="1"/>
</dbReference>
<evidence type="ECO:0000256" key="6">
    <source>
        <dbReference type="ARBA" id="ARBA00023244"/>
    </source>
</evidence>
<dbReference type="InterPro" id="IPR036291">
    <property type="entry name" value="NAD(P)-bd_dom_sf"/>
</dbReference>
<dbReference type="FunFam" id="3.40.50.720:FF:000031">
    <property type="entry name" value="Glutamyl-tRNA reductase"/>
    <property type="match status" value="1"/>
</dbReference>
<dbReference type="PANTHER" id="PTHR43013:SF1">
    <property type="entry name" value="GLUTAMYL-TRNA REDUCTASE"/>
    <property type="match status" value="1"/>
</dbReference>
<evidence type="ECO:0000259" key="17">
    <source>
        <dbReference type="Pfam" id="PF05201"/>
    </source>
</evidence>
<dbReference type="Pfam" id="PF01488">
    <property type="entry name" value="Shikimate_DH"/>
    <property type="match status" value="1"/>
</dbReference>
<dbReference type="PIRSF" id="PIRSF000445">
    <property type="entry name" value="4pyrrol_synth_GluRdtase"/>
    <property type="match status" value="1"/>
</dbReference>
<dbReference type="UniPathway" id="UPA00251">
    <property type="reaction ID" value="UER00316"/>
</dbReference>
<dbReference type="SUPFAM" id="SSF69075">
    <property type="entry name" value="Glutamyl tRNA-reductase dimerization domain"/>
    <property type="match status" value="1"/>
</dbReference>
<comment type="catalytic activity">
    <reaction evidence="7 9 14">
        <text>(S)-4-amino-5-oxopentanoate + tRNA(Glu) + NADP(+) = L-glutamyl-tRNA(Glu) + NADPH + H(+)</text>
        <dbReference type="Rhea" id="RHEA:12344"/>
        <dbReference type="Rhea" id="RHEA-COMP:9663"/>
        <dbReference type="Rhea" id="RHEA-COMP:9680"/>
        <dbReference type="ChEBI" id="CHEBI:15378"/>
        <dbReference type="ChEBI" id="CHEBI:57501"/>
        <dbReference type="ChEBI" id="CHEBI:57783"/>
        <dbReference type="ChEBI" id="CHEBI:58349"/>
        <dbReference type="ChEBI" id="CHEBI:78442"/>
        <dbReference type="ChEBI" id="CHEBI:78520"/>
        <dbReference type="EC" id="1.2.1.70"/>
    </reaction>
</comment>
<evidence type="ECO:0000256" key="2">
    <source>
        <dbReference type="ARBA" id="ARBA00005916"/>
    </source>
</evidence>
<feature type="domain" description="Quinate/shikimate 5-dehydrogenase/glutamyl-tRNA reductase" evidence="16">
    <location>
        <begin position="182"/>
        <end position="316"/>
    </location>
</feature>
<dbReference type="Gene3D" id="3.40.50.720">
    <property type="entry name" value="NAD(P)-binding Rossmann-like Domain"/>
    <property type="match status" value="1"/>
</dbReference>
<evidence type="ECO:0000256" key="14">
    <source>
        <dbReference type="RuleBase" id="RU000584"/>
    </source>
</evidence>
<dbReference type="InterPro" id="IPR006151">
    <property type="entry name" value="Shikm_DH/Glu-tRNA_Rdtase"/>
</dbReference>
<dbReference type="InterPro" id="IPR015895">
    <property type="entry name" value="4pyrrol_synth_GluRdtase_N"/>
</dbReference>
<feature type="domain" description="Glutamyl-tRNA reductase N-terminal" evidence="17">
    <location>
        <begin position="21"/>
        <end position="166"/>
    </location>
</feature>
<dbReference type="InterPro" id="IPR015896">
    <property type="entry name" value="4pyrrol_synth_GluRdtase_dimer"/>
</dbReference>
<feature type="active site" description="Nucleophile" evidence="9 10">
    <location>
        <position position="64"/>
    </location>
</feature>
<evidence type="ECO:0000259" key="15">
    <source>
        <dbReference type="Pfam" id="PF00745"/>
    </source>
</evidence>
<comment type="miscellaneous">
    <text evidence="9">During catalysis, the active site Cys acts as a nucleophile attacking the alpha-carbonyl group of tRNA-bound glutamate with the formation of a thioester intermediate between enzyme and glutamate, and the concomitant release of tRNA(Glu). The thioester intermediate is finally reduced by direct hydride transfer from NADPH, to form the product GSA.</text>
</comment>
<feature type="binding site" evidence="9 11">
    <location>
        <begin position="124"/>
        <end position="126"/>
    </location>
    <ligand>
        <name>substrate</name>
    </ligand>
</feature>
<dbReference type="Proteomes" id="UP000254601">
    <property type="component" value="Unassembled WGS sequence"/>
</dbReference>
<keyword evidence="5 9" id="KW-0560">Oxidoreductase</keyword>
<dbReference type="GO" id="GO:0019353">
    <property type="term" value="P:protoporphyrinogen IX biosynthetic process from glutamate"/>
    <property type="evidence" value="ECO:0007669"/>
    <property type="project" value="TreeGrafter"/>
</dbReference>
<evidence type="ECO:0000256" key="7">
    <source>
        <dbReference type="ARBA" id="ARBA00047464"/>
    </source>
</evidence>
<comment type="domain">
    <text evidence="9">Possesses an unusual extended V-shaped dimeric structure with each monomer consisting of three distinct domains arranged along a curved 'spinal' alpha-helix. The N-terminal catalytic domain specifically recognizes the glutamate moiety of the substrate. The second domain is the NADPH-binding domain, and the third C-terminal domain is responsible for dimerization.</text>
</comment>
<keyword evidence="4 9" id="KW-0521">NADP</keyword>
<accession>A0A380MPY4</accession>
<reference evidence="18 19" key="1">
    <citation type="submission" date="2018-06" db="EMBL/GenBank/DDBJ databases">
        <authorList>
            <consortium name="Pathogen Informatics"/>
            <person name="Doyle S."/>
        </authorList>
    </citation>
    <scope>NUCLEOTIDE SEQUENCE [LARGE SCALE GENOMIC DNA]</scope>
    <source>
        <strain evidence="18 19">NCTC13337</strain>
    </source>
</reference>
<dbReference type="NCBIfam" id="TIGR01035">
    <property type="entry name" value="hemA"/>
    <property type="match status" value="1"/>
</dbReference>
<keyword evidence="19" id="KW-1185">Reference proteome</keyword>
<proteinExistence type="inferred from homology"/>
<feature type="binding site" evidence="9 11">
    <location>
        <position position="130"/>
    </location>
    <ligand>
        <name>substrate</name>
    </ligand>
</feature>
<gene>
    <name evidence="9 18" type="primary">hemA</name>
    <name evidence="18" type="ORF">NCTC13337_00387</name>
</gene>
<dbReference type="Gene3D" id="3.30.460.30">
    <property type="entry name" value="Glutamyl-tRNA reductase, N-terminal domain"/>
    <property type="match status" value="1"/>
</dbReference>
<organism evidence="18 19">
    <name type="scientific">Suttonella ornithocola</name>
    <dbReference type="NCBI Taxonomy" id="279832"/>
    <lineage>
        <taxon>Bacteria</taxon>
        <taxon>Pseudomonadati</taxon>
        <taxon>Pseudomonadota</taxon>
        <taxon>Gammaproteobacteria</taxon>
        <taxon>Cardiobacteriales</taxon>
        <taxon>Cardiobacteriaceae</taxon>
        <taxon>Suttonella</taxon>
    </lineage>
</organism>
<evidence type="ECO:0000256" key="8">
    <source>
        <dbReference type="ARBA" id="ARBA00068659"/>
    </source>
</evidence>
<evidence type="ECO:0000256" key="11">
    <source>
        <dbReference type="PIRSR" id="PIRSR000445-2"/>
    </source>
</evidence>
<dbReference type="AlphaFoldDB" id="A0A380MPY4"/>
<dbReference type="RefSeq" id="WP_072575589.1">
    <property type="nucleotide sequence ID" value="NZ_LWHB01000014.1"/>
</dbReference>
<evidence type="ECO:0000256" key="10">
    <source>
        <dbReference type="PIRSR" id="PIRSR000445-1"/>
    </source>
</evidence>
<dbReference type="SUPFAM" id="SSF51735">
    <property type="entry name" value="NAD(P)-binding Rossmann-fold domains"/>
    <property type="match status" value="1"/>
</dbReference>
<sequence>MSHTALQSSLYKKTTGIFVFGLNHQSATVAVREKLAFSPVQSQAILENIRQDFPKMEAALLSTCNRTEWLFCADSAPDFTAWLAKKGYAEEAALRSSTFFYRDREAVRHLYRVACGLDSLILGEPQILGQLKAAYRLAKQTRTIGSSLERLFQQSFAIAKHIRHSTGIGENPVSVAYAGVKLTHQFFDDHERRTAMVIGAGETGQLTARYLKDLNVRRIIIANRSLERAQLLAEEVGGYAVTLKQIPDHLYEADMVFGAVQAEQYLLTQADVQRSLKKRRQSFQVLVDLSMPRIFESDIEQLPSAFLYSVDDLEQIIDHNKETRQKAARQAEVMINLYSDDFIGWLRSKPQQQLIRQIREQANQTRQELLADAYRRLAHGEDPAILLEQLSYKLTNKLLHSPSAMIHAIPPDHKDWLAIVADTFETDRHH</sequence>
<evidence type="ECO:0000256" key="3">
    <source>
        <dbReference type="ARBA" id="ARBA00012970"/>
    </source>
</evidence>
<dbReference type="PANTHER" id="PTHR43013">
    <property type="entry name" value="GLUTAMYL-TRNA REDUCTASE"/>
    <property type="match status" value="1"/>
</dbReference>
<evidence type="ECO:0000256" key="5">
    <source>
        <dbReference type="ARBA" id="ARBA00023002"/>
    </source>
</evidence>
<keyword evidence="6 9" id="KW-0627">Porphyrin biosynthesis</keyword>
<comment type="subunit">
    <text evidence="9">Homodimer.</text>
</comment>
<dbReference type="InterPro" id="IPR018214">
    <property type="entry name" value="GluRdtase_CS"/>
</dbReference>
<evidence type="ECO:0000256" key="9">
    <source>
        <dbReference type="HAMAP-Rule" id="MF_00087"/>
    </source>
</evidence>
<dbReference type="InterPro" id="IPR036453">
    <property type="entry name" value="GluRdtase_dimer_dom_sf"/>
</dbReference>
<dbReference type="OrthoDB" id="110209at2"/>
<evidence type="ECO:0000259" key="16">
    <source>
        <dbReference type="Pfam" id="PF01488"/>
    </source>
</evidence>
<feature type="site" description="Important for activity" evidence="9 13">
    <location>
        <position position="109"/>
    </location>
</feature>
<dbReference type="InterPro" id="IPR000343">
    <property type="entry name" value="4pyrrol_synth_GluRdtase"/>
</dbReference>
<comment type="function">
    <text evidence="9">Catalyzes the NADPH-dependent reduction of glutamyl-tRNA(Glu) to glutamate 1-semialdehyde (GSA).</text>
</comment>
<comment type="pathway">
    <text evidence="1 9 14">Porphyrin-containing compound metabolism; protoporphyrin-IX biosynthesis; 5-aminolevulinate from L-glutamyl-tRNA(Glu): step 1/2.</text>
</comment>
<feature type="domain" description="Tetrapyrrole biosynthesis glutamyl-tRNA reductase dimerisation" evidence="15">
    <location>
        <begin position="330"/>
        <end position="425"/>
    </location>
</feature>
<evidence type="ECO:0000256" key="12">
    <source>
        <dbReference type="PIRSR" id="PIRSR000445-3"/>
    </source>
</evidence>
<evidence type="ECO:0000256" key="4">
    <source>
        <dbReference type="ARBA" id="ARBA00022857"/>
    </source>
</evidence>
<evidence type="ECO:0000313" key="18">
    <source>
        <dbReference type="EMBL" id="SUO93761.1"/>
    </source>
</evidence>
<name>A0A380MPY4_9GAMM</name>
<dbReference type="Pfam" id="PF05201">
    <property type="entry name" value="GlutR_N"/>
    <property type="match status" value="1"/>
</dbReference>
<feature type="binding site" evidence="9 11">
    <location>
        <begin position="63"/>
        <end position="66"/>
    </location>
    <ligand>
        <name>substrate</name>
    </ligand>
</feature>